<evidence type="ECO:0000256" key="7">
    <source>
        <dbReference type="ARBA" id="ARBA00034754"/>
    </source>
</evidence>
<feature type="domain" description="DNA polymerase III delta subunit-like C-terminal" evidence="11">
    <location>
        <begin position="214"/>
        <end position="316"/>
    </location>
</feature>
<keyword evidence="6" id="KW-0239">DNA-directed DNA polymerase</keyword>
<dbReference type="Gene3D" id="1.10.8.60">
    <property type="match status" value="1"/>
</dbReference>
<dbReference type="EC" id="2.7.7.7" evidence="1 9"/>
<dbReference type="CDD" id="cd18138">
    <property type="entry name" value="HLD_clamp_pol_III_delta"/>
    <property type="match status" value="1"/>
</dbReference>
<evidence type="ECO:0000256" key="8">
    <source>
        <dbReference type="ARBA" id="ARBA00049244"/>
    </source>
</evidence>
<evidence type="ECO:0000259" key="10">
    <source>
        <dbReference type="Pfam" id="PF06144"/>
    </source>
</evidence>
<dbReference type="SUPFAM" id="SSF52540">
    <property type="entry name" value="P-loop containing nucleoside triphosphate hydrolases"/>
    <property type="match status" value="1"/>
</dbReference>
<dbReference type="HOGENOM" id="CLU_044694_0_0_6"/>
<dbReference type="AlphaFoldDB" id="R4V6J3"/>
<dbReference type="InterPro" id="IPR027417">
    <property type="entry name" value="P-loop_NTPase"/>
</dbReference>
<keyword evidence="5" id="KW-0235">DNA replication</keyword>
<comment type="catalytic activity">
    <reaction evidence="8">
        <text>DNA(n) + a 2'-deoxyribonucleoside 5'-triphosphate = DNA(n+1) + diphosphate</text>
        <dbReference type="Rhea" id="RHEA:22508"/>
        <dbReference type="Rhea" id="RHEA-COMP:17339"/>
        <dbReference type="Rhea" id="RHEA-COMP:17340"/>
        <dbReference type="ChEBI" id="CHEBI:33019"/>
        <dbReference type="ChEBI" id="CHEBI:61560"/>
        <dbReference type="ChEBI" id="CHEBI:173112"/>
        <dbReference type="EC" id="2.7.7.7"/>
    </reaction>
</comment>
<accession>R4V6J3</accession>
<dbReference type="RefSeq" id="WP_016353851.1">
    <property type="nucleotide sequence ID" value="NC_021291.1"/>
</dbReference>
<dbReference type="GO" id="GO:0006261">
    <property type="term" value="P:DNA-templated DNA replication"/>
    <property type="evidence" value="ECO:0007669"/>
    <property type="project" value="TreeGrafter"/>
</dbReference>
<evidence type="ECO:0000256" key="3">
    <source>
        <dbReference type="ARBA" id="ARBA00022679"/>
    </source>
</evidence>
<reference evidence="12 13" key="1">
    <citation type="journal article" date="2013" name="Genome Announc.">
        <title>Draft Genome of Spiribacter salinus M19-40, an Abundant Gammaproteobacterium in Aquatic Hypersaline Environments.</title>
        <authorList>
            <person name="Leon M.J."/>
            <person name="Ghai R."/>
            <person name="Fernandez A.B."/>
            <person name="Sanchez-Porro C."/>
            <person name="Rodriguez-Valera F."/>
            <person name="Ventosa A."/>
        </authorList>
    </citation>
    <scope>NUCLEOTIDE SEQUENCE [LARGE SCALE GENOMIC DNA]</scope>
    <source>
        <strain evidence="12">M19-40</strain>
    </source>
</reference>
<evidence type="ECO:0000256" key="1">
    <source>
        <dbReference type="ARBA" id="ARBA00012417"/>
    </source>
</evidence>
<feature type="domain" description="DNA polymerase III delta N-terminal" evidence="10">
    <location>
        <begin position="21"/>
        <end position="130"/>
    </location>
</feature>
<keyword evidence="13" id="KW-1185">Reference proteome</keyword>
<dbReference type="Gene3D" id="3.40.50.300">
    <property type="entry name" value="P-loop containing nucleotide triphosphate hydrolases"/>
    <property type="match status" value="1"/>
</dbReference>
<sequence length="348" mass="38512">MAEARIEELPKRVARGLDPVYLLAGEEPLLIEEALDGLRAQARAAGFAEREVLHVETGFSWSRLGEVADNLSLFSERRIIELRMPNGKPGREGASALRDYASAPPEDTLLIVICGRLDPAQRKSAWAAALAGAGVMSYAWPVPREALPRWIAERARQRGVSLDREAVAVIAERNEGNLLALAQEIDKLALLADGKAMSGAQARDAVSDSARFAIFDLPEAVLAGDLPRTRRIARRLRAEGEEPVLVLWGLAREFRVLTDLQATQRPGGDRQAVLRRHRVWKNRQARLQQLAQEAPREAWAKLLSRAAAADRVLKGAERRRPWDELIELASDAARLAGHGKQPEDLTWQ</sequence>
<dbReference type="PATRIC" id="fig|1260251.3.peg.1466"/>
<dbReference type="EMBL" id="CP005963">
    <property type="protein sequence ID" value="AGM41544.1"/>
    <property type="molecule type" value="Genomic_DNA"/>
</dbReference>
<keyword evidence="4" id="KW-0548">Nucleotidyltransferase</keyword>
<dbReference type="Pfam" id="PF21694">
    <property type="entry name" value="DNA_pol3_delta_C"/>
    <property type="match status" value="1"/>
</dbReference>
<dbReference type="KEGG" id="ssal:SPISAL_07250"/>
<dbReference type="Proteomes" id="UP000017881">
    <property type="component" value="Chromosome"/>
</dbReference>
<dbReference type="InterPro" id="IPR048466">
    <property type="entry name" value="DNA_pol3_delta-like_C"/>
</dbReference>
<evidence type="ECO:0000313" key="12">
    <source>
        <dbReference type="EMBL" id="AGM41544.1"/>
    </source>
</evidence>
<comment type="similarity">
    <text evidence="7">Belongs to the DNA polymerase HolA subunit family.</text>
</comment>
<dbReference type="GO" id="GO:0009360">
    <property type="term" value="C:DNA polymerase III complex"/>
    <property type="evidence" value="ECO:0007669"/>
    <property type="project" value="UniProtKB-UniRule"/>
</dbReference>
<evidence type="ECO:0000256" key="5">
    <source>
        <dbReference type="ARBA" id="ARBA00022705"/>
    </source>
</evidence>
<keyword evidence="3" id="KW-0808">Transferase</keyword>
<evidence type="ECO:0000256" key="2">
    <source>
        <dbReference type="ARBA" id="ARBA00017703"/>
    </source>
</evidence>
<evidence type="ECO:0000259" key="11">
    <source>
        <dbReference type="Pfam" id="PF21694"/>
    </source>
</evidence>
<dbReference type="eggNOG" id="COG1466">
    <property type="taxonomic scope" value="Bacteria"/>
</dbReference>
<dbReference type="SUPFAM" id="SSF48019">
    <property type="entry name" value="post-AAA+ oligomerization domain-like"/>
    <property type="match status" value="1"/>
</dbReference>
<dbReference type="PANTHER" id="PTHR34388:SF1">
    <property type="entry name" value="DNA POLYMERASE III SUBUNIT DELTA"/>
    <property type="match status" value="1"/>
</dbReference>
<proteinExistence type="inferred from homology"/>
<dbReference type="InterPro" id="IPR008921">
    <property type="entry name" value="DNA_pol3_clamp-load_cplx_C"/>
</dbReference>
<evidence type="ECO:0000256" key="4">
    <source>
        <dbReference type="ARBA" id="ARBA00022695"/>
    </source>
</evidence>
<dbReference type="NCBIfam" id="TIGR01128">
    <property type="entry name" value="holA"/>
    <property type="match status" value="1"/>
</dbReference>
<dbReference type="Pfam" id="PF06144">
    <property type="entry name" value="DNA_pol3_delta"/>
    <property type="match status" value="1"/>
</dbReference>
<dbReference type="OrthoDB" id="9770982at2"/>
<gene>
    <name evidence="12" type="ORF">SPISAL_07250</name>
</gene>
<dbReference type="InterPro" id="IPR010372">
    <property type="entry name" value="DNA_pol3_delta_N"/>
</dbReference>
<dbReference type="GO" id="GO:0003887">
    <property type="term" value="F:DNA-directed DNA polymerase activity"/>
    <property type="evidence" value="ECO:0007669"/>
    <property type="project" value="UniProtKB-UniRule"/>
</dbReference>
<dbReference type="GO" id="GO:0003677">
    <property type="term" value="F:DNA binding"/>
    <property type="evidence" value="ECO:0007669"/>
    <property type="project" value="InterPro"/>
</dbReference>
<dbReference type="PANTHER" id="PTHR34388">
    <property type="entry name" value="DNA POLYMERASE III SUBUNIT DELTA"/>
    <property type="match status" value="1"/>
</dbReference>
<evidence type="ECO:0000256" key="6">
    <source>
        <dbReference type="ARBA" id="ARBA00022932"/>
    </source>
</evidence>
<dbReference type="Gene3D" id="1.20.272.10">
    <property type="match status" value="1"/>
</dbReference>
<protein>
    <recommendedName>
        <fullName evidence="2 9">DNA polymerase III subunit delta</fullName>
        <ecNumber evidence="1 9">2.7.7.7</ecNumber>
    </recommendedName>
</protein>
<name>R4V6J3_9GAMM</name>
<evidence type="ECO:0000256" key="9">
    <source>
        <dbReference type="NCBIfam" id="TIGR01128"/>
    </source>
</evidence>
<organism evidence="12 13">
    <name type="scientific">Spiribacter salinus M19-40</name>
    <dbReference type="NCBI Taxonomy" id="1260251"/>
    <lineage>
        <taxon>Bacteria</taxon>
        <taxon>Pseudomonadati</taxon>
        <taxon>Pseudomonadota</taxon>
        <taxon>Gammaproteobacteria</taxon>
        <taxon>Chromatiales</taxon>
        <taxon>Ectothiorhodospiraceae</taxon>
        <taxon>Spiribacter</taxon>
    </lineage>
</organism>
<evidence type="ECO:0000313" key="13">
    <source>
        <dbReference type="Proteomes" id="UP000017881"/>
    </source>
</evidence>
<dbReference type="InterPro" id="IPR005790">
    <property type="entry name" value="DNA_polIII_delta"/>
</dbReference>